<comment type="caution">
    <text evidence="2">The sequence shown here is derived from an EMBL/GenBank/DDBJ whole genome shotgun (WGS) entry which is preliminary data.</text>
</comment>
<proteinExistence type="predicted"/>
<keyword evidence="3" id="KW-1185">Reference proteome</keyword>
<dbReference type="EMBL" id="BPQB01000054">
    <property type="protein sequence ID" value="GJE95998.1"/>
    <property type="molecule type" value="Genomic_DNA"/>
</dbReference>
<dbReference type="OrthoDB" id="4179406at2759"/>
<evidence type="ECO:0000313" key="3">
    <source>
        <dbReference type="Proteomes" id="UP000703269"/>
    </source>
</evidence>
<feature type="region of interest" description="Disordered" evidence="1">
    <location>
        <begin position="1"/>
        <end position="45"/>
    </location>
</feature>
<name>A0A9P3LIC7_9APHY</name>
<organism evidence="2 3">
    <name type="scientific">Phanerochaete sordida</name>
    <dbReference type="NCBI Taxonomy" id="48140"/>
    <lineage>
        <taxon>Eukaryota</taxon>
        <taxon>Fungi</taxon>
        <taxon>Dikarya</taxon>
        <taxon>Basidiomycota</taxon>
        <taxon>Agaricomycotina</taxon>
        <taxon>Agaricomycetes</taxon>
        <taxon>Polyporales</taxon>
        <taxon>Phanerochaetaceae</taxon>
        <taxon>Phanerochaete</taxon>
    </lineage>
</organism>
<reference evidence="2 3" key="1">
    <citation type="submission" date="2021-08" db="EMBL/GenBank/DDBJ databases">
        <title>Draft Genome Sequence of Phanerochaete sordida strain YK-624.</title>
        <authorList>
            <person name="Mori T."/>
            <person name="Dohra H."/>
            <person name="Suzuki T."/>
            <person name="Kawagishi H."/>
            <person name="Hirai H."/>
        </authorList>
    </citation>
    <scope>NUCLEOTIDE SEQUENCE [LARGE SCALE GENOMIC DNA]</scope>
    <source>
        <strain evidence="2 3">YK-624</strain>
    </source>
</reference>
<feature type="compositionally biased region" description="Basic and acidic residues" evidence="1">
    <location>
        <begin position="17"/>
        <end position="29"/>
    </location>
</feature>
<protein>
    <submittedName>
        <fullName evidence="2">Uncharacterized protein</fullName>
    </submittedName>
</protein>
<evidence type="ECO:0000313" key="2">
    <source>
        <dbReference type="EMBL" id="GJE95998.1"/>
    </source>
</evidence>
<evidence type="ECO:0000256" key="1">
    <source>
        <dbReference type="SAM" id="MobiDB-lite"/>
    </source>
</evidence>
<dbReference type="AlphaFoldDB" id="A0A9P3LIC7"/>
<dbReference type="Proteomes" id="UP000703269">
    <property type="component" value="Unassembled WGS sequence"/>
</dbReference>
<accession>A0A9P3LIC7</accession>
<feature type="region of interest" description="Disordered" evidence="1">
    <location>
        <begin position="74"/>
        <end position="93"/>
    </location>
</feature>
<sequence>MQPSSVANWVDAVNQELHPERPPRHEPPSPERVSQELYPDPASSVTQEVEGSLRLATPVTAEIPSVPAITVDGGIDAPSSMRAPGNDGSPASRATHAVPNLFRLSVALAVGLASLLIPAVRNTVISTASSSVCTSPLRASFAFCRGPQDVVVMHDFAALAQIHSLTLATLYDTALGVWTLSEELAHQGRSAKQLAYYAEDSSLPVRDTIARDLHLLNENTKTAATSLNKLGATTVGTVMRTAASFERIYRTVHALNTRGARPDAADVAATLQHTFLRAARELTADLGALQNATWFTLGDLALLEAHVHALDAAARRSDRALESALDALERRAARRLLWARARAEAALDAALDDAALLGALRANCAAARKAVSASAGAVTQMLAEMEYLAGLPATRLLMDGVALPQLVGDLKAYSVGIEVMLARFEDARAQERAKRWAAVDARRVDHTRLQIDDTGP</sequence>
<gene>
    <name evidence="2" type="ORF">PsYK624_121910</name>
</gene>